<feature type="transmembrane region" description="Helical" evidence="1">
    <location>
        <begin position="72"/>
        <end position="94"/>
    </location>
</feature>
<feature type="transmembrane region" description="Helical" evidence="1">
    <location>
        <begin position="133"/>
        <end position="153"/>
    </location>
</feature>
<comment type="caution">
    <text evidence="2">The sequence shown here is derived from an EMBL/GenBank/DDBJ whole genome shotgun (WGS) entry which is preliminary data.</text>
</comment>
<evidence type="ECO:0000313" key="2">
    <source>
        <dbReference type="EMBL" id="MDR7149908.1"/>
    </source>
</evidence>
<feature type="transmembrane region" description="Helical" evidence="1">
    <location>
        <begin position="302"/>
        <end position="322"/>
    </location>
</feature>
<dbReference type="Pfam" id="PF05940">
    <property type="entry name" value="NnrS"/>
    <property type="match status" value="1"/>
</dbReference>
<dbReference type="RefSeq" id="WP_310314727.1">
    <property type="nucleotide sequence ID" value="NZ_JAVDWU010000003.1"/>
</dbReference>
<keyword evidence="1" id="KW-0812">Transmembrane</keyword>
<keyword evidence="3" id="KW-1185">Reference proteome</keyword>
<feature type="transmembrane region" description="Helical" evidence="1">
    <location>
        <begin position="165"/>
        <end position="189"/>
    </location>
</feature>
<feature type="transmembrane region" description="Helical" evidence="1">
    <location>
        <begin position="195"/>
        <end position="216"/>
    </location>
</feature>
<proteinExistence type="predicted"/>
<keyword evidence="1" id="KW-1133">Transmembrane helix</keyword>
<sequence>MNLITPVPHRSPPQRGVPDAGWRVQRLLLAPHRLGFALAVGLLCASALWWAAVLLDRSTGALALPLAVSPSLGHAAVMTWGFLPLFFAGFLFTAGPKWLGVAGPSARSLVVPLALQAAGWLLWLAGIHLSEPIALAGAGLALLGLTWVVVRFWALVRTSTLSDRLHARIVAGAGTLGVASLALMVGALAAGAIDLARVAVLTALWGFVVTTFVVVAHRMIPFFTSSAVPMVHAWRPFWVLWVLLAAVALEVVAVWWQWLAWPSGAAGPVVRLTLGTLEIAAGAVVIWLGVVWGLVQSLKVRLLAMLHLGFVWLGLAFLLAGATQWLSVWQGAPVLGLGALHALTMGCLGSLMLAMVTRVSCGHSGRTLVADNLVWTLFWSLQLATVMRIAGAAQAAPPALMWLAALLWAIVMTVWGLRMAGWYGRPRSDGRPG</sequence>
<dbReference type="InterPro" id="IPR010266">
    <property type="entry name" value="NnrS"/>
</dbReference>
<evidence type="ECO:0000313" key="3">
    <source>
        <dbReference type="Proteomes" id="UP001265700"/>
    </source>
</evidence>
<dbReference type="Proteomes" id="UP001265700">
    <property type="component" value="Unassembled WGS sequence"/>
</dbReference>
<feature type="transmembrane region" description="Helical" evidence="1">
    <location>
        <begin position="399"/>
        <end position="417"/>
    </location>
</feature>
<feature type="transmembrane region" description="Helical" evidence="1">
    <location>
        <begin position="334"/>
        <end position="356"/>
    </location>
</feature>
<feature type="transmembrane region" description="Helical" evidence="1">
    <location>
        <begin position="270"/>
        <end position="295"/>
    </location>
</feature>
<gene>
    <name evidence="2" type="ORF">J2W49_001863</name>
</gene>
<keyword evidence="1" id="KW-0472">Membrane</keyword>
<feature type="transmembrane region" description="Helical" evidence="1">
    <location>
        <begin position="237"/>
        <end position="258"/>
    </location>
</feature>
<name>A0ABU1WKU5_9BURK</name>
<organism evidence="2 3">
    <name type="scientific">Hydrogenophaga palleronii</name>
    <dbReference type="NCBI Taxonomy" id="65655"/>
    <lineage>
        <taxon>Bacteria</taxon>
        <taxon>Pseudomonadati</taxon>
        <taxon>Pseudomonadota</taxon>
        <taxon>Betaproteobacteria</taxon>
        <taxon>Burkholderiales</taxon>
        <taxon>Comamonadaceae</taxon>
        <taxon>Hydrogenophaga</taxon>
    </lineage>
</organism>
<evidence type="ECO:0000256" key="1">
    <source>
        <dbReference type="SAM" id="Phobius"/>
    </source>
</evidence>
<protein>
    <submittedName>
        <fullName evidence="2">Uncharacterized protein involved in response to NO</fullName>
    </submittedName>
</protein>
<feature type="transmembrane region" description="Helical" evidence="1">
    <location>
        <begin position="34"/>
        <end position="52"/>
    </location>
</feature>
<reference evidence="2 3" key="1">
    <citation type="submission" date="2023-07" db="EMBL/GenBank/DDBJ databases">
        <title>Sorghum-associated microbial communities from plants grown in Nebraska, USA.</title>
        <authorList>
            <person name="Schachtman D."/>
        </authorList>
    </citation>
    <scope>NUCLEOTIDE SEQUENCE [LARGE SCALE GENOMIC DNA]</scope>
    <source>
        <strain evidence="2 3">4249</strain>
    </source>
</reference>
<feature type="transmembrane region" description="Helical" evidence="1">
    <location>
        <begin position="106"/>
        <end position="127"/>
    </location>
</feature>
<accession>A0ABU1WKU5</accession>
<dbReference type="EMBL" id="JAVDWU010000003">
    <property type="protein sequence ID" value="MDR7149908.1"/>
    <property type="molecule type" value="Genomic_DNA"/>
</dbReference>
<feature type="transmembrane region" description="Helical" evidence="1">
    <location>
        <begin position="368"/>
        <end position="387"/>
    </location>
</feature>